<dbReference type="Pfam" id="PF00528">
    <property type="entry name" value="BPD_transp_1"/>
    <property type="match status" value="1"/>
</dbReference>
<dbReference type="PANTHER" id="PTHR30151">
    <property type="entry name" value="ALKANE SULFONATE ABC TRANSPORTER-RELATED, MEMBRANE SUBUNIT"/>
    <property type="match status" value="1"/>
</dbReference>
<feature type="transmembrane region" description="Helical" evidence="7">
    <location>
        <begin position="243"/>
        <end position="266"/>
    </location>
</feature>
<feature type="transmembrane region" description="Helical" evidence="7">
    <location>
        <begin position="34"/>
        <end position="54"/>
    </location>
</feature>
<dbReference type="InterPro" id="IPR000515">
    <property type="entry name" value="MetI-like"/>
</dbReference>
<keyword evidence="6 7" id="KW-0472">Membrane</keyword>
<evidence type="ECO:0000256" key="6">
    <source>
        <dbReference type="ARBA" id="ARBA00023136"/>
    </source>
</evidence>
<feature type="transmembrane region" description="Helical" evidence="7">
    <location>
        <begin position="118"/>
        <end position="139"/>
    </location>
</feature>
<dbReference type="Gene3D" id="1.10.3720.10">
    <property type="entry name" value="MetI-like"/>
    <property type="match status" value="1"/>
</dbReference>
<accession>A0ABQ4QYU3</accession>
<name>A0ABQ4QYU3_9HYPH</name>
<evidence type="ECO:0000313" key="10">
    <source>
        <dbReference type="Proteomes" id="UP001055167"/>
    </source>
</evidence>
<keyword evidence="10" id="KW-1185">Reference proteome</keyword>
<sequence length="277" mass="29109">MTAASLARALPGATAARGGAAGRLVRAALRPGGVLRLVLGVCAVALAWEAAVPLLGIRPHILPRLSAVASAVLATPAAYRDGFLRTLAETLIGFSAGAAFGVLIAVAFFRLRALRELVFPIFVVSQTIPVIAFGALVVLWFGNTLLAKATIAFYLTFFPVAVNALLGFEAVDPRQVALLRSFGASPRQILLRLHLPAALPQIFVALRLAASLSLVGAIVGEWFGDTTGLGVLLLQAMYNENVVGLWAALLACALLGTGFYAAVAALERRLVFWRAEQ</sequence>
<reference evidence="9" key="2">
    <citation type="submission" date="2021-08" db="EMBL/GenBank/DDBJ databases">
        <authorList>
            <person name="Tani A."/>
            <person name="Ola A."/>
            <person name="Ogura Y."/>
            <person name="Katsura K."/>
            <person name="Hayashi T."/>
        </authorList>
    </citation>
    <scope>NUCLEOTIDE SEQUENCE</scope>
    <source>
        <strain evidence="9">KCTC 52305</strain>
    </source>
</reference>
<comment type="caution">
    <text evidence="9">The sequence shown here is derived from an EMBL/GenBank/DDBJ whole genome shotgun (WGS) entry which is preliminary data.</text>
</comment>
<dbReference type="PANTHER" id="PTHR30151:SF41">
    <property type="entry name" value="ABC TRANSPORTER PERMEASE PROTEIN"/>
    <property type="match status" value="1"/>
</dbReference>
<keyword evidence="3" id="KW-1003">Cell membrane</keyword>
<evidence type="ECO:0000259" key="8">
    <source>
        <dbReference type="PROSITE" id="PS50928"/>
    </source>
</evidence>
<feature type="transmembrane region" description="Helical" evidence="7">
    <location>
        <begin position="202"/>
        <end position="223"/>
    </location>
</feature>
<dbReference type="EMBL" id="BPQH01000010">
    <property type="protein sequence ID" value="GJD50577.1"/>
    <property type="molecule type" value="Genomic_DNA"/>
</dbReference>
<evidence type="ECO:0000256" key="4">
    <source>
        <dbReference type="ARBA" id="ARBA00022692"/>
    </source>
</evidence>
<evidence type="ECO:0000256" key="5">
    <source>
        <dbReference type="ARBA" id="ARBA00022989"/>
    </source>
</evidence>
<comment type="subcellular location">
    <subcellularLocation>
        <location evidence="1 7">Cell membrane</location>
        <topology evidence="1 7">Multi-pass membrane protein</topology>
    </subcellularLocation>
</comment>
<evidence type="ECO:0000256" key="3">
    <source>
        <dbReference type="ARBA" id="ARBA00022475"/>
    </source>
</evidence>
<reference evidence="9" key="1">
    <citation type="journal article" date="2021" name="Front. Microbiol.">
        <title>Comprehensive Comparative Genomics and Phenotyping of Methylobacterium Species.</title>
        <authorList>
            <person name="Alessa O."/>
            <person name="Ogura Y."/>
            <person name="Fujitani Y."/>
            <person name="Takami H."/>
            <person name="Hayashi T."/>
            <person name="Sahin N."/>
            <person name="Tani A."/>
        </authorList>
    </citation>
    <scope>NUCLEOTIDE SEQUENCE</scope>
    <source>
        <strain evidence="9">KCTC 52305</strain>
    </source>
</reference>
<dbReference type="Proteomes" id="UP001055167">
    <property type="component" value="Unassembled WGS sequence"/>
</dbReference>
<keyword evidence="5 7" id="KW-1133">Transmembrane helix</keyword>
<evidence type="ECO:0000256" key="1">
    <source>
        <dbReference type="ARBA" id="ARBA00004651"/>
    </source>
</evidence>
<proteinExistence type="inferred from homology"/>
<comment type="similarity">
    <text evidence="7">Belongs to the binding-protein-dependent transport system permease family.</text>
</comment>
<evidence type="ECO:0000256" key="2">
    <source>
        <dbReference type="ARBA" id="ARBA00022448"/>
    </source>
</evidence>
<evidence type="ECO:0000256" key="7">
    <source>
        <dbReference type="RuleBase" id="RU363032"/>
    </source>
</evidence>
<feature type="domain" description="ABC transmembrane type-1" evidence="8">
    <location>
        <begin position="83"/>
        <end position="267"/>
    </location>
</feature>
<dbReference type="InterPro" id="IPR035906">
    <property type="entry name" value="MetI-like_sf"/>
</dbReference>
<protein>
    <submittedName>
        <fullName evidence="9">Riboflavin transport system permease protein RibX</fullName>
    </submittedName>
</protein>
<dbReference type="CDD" id="cd06261">
    <property type="entry name" value="TM_PBP2"/>
    <property type="match status" value="1"/>
</dbReference>
<feature type="transmembrane region" description="Helical" evidence="7">
    <location>
        <begin position="91"/>
        <end position="111"/>
    </location>
</feature>
<feature type="transmembrane region" description="Helical" evidence="7">
    <location>
        <begin position="151"/>
        <end position="171"/>
    </location>
</feature>
<keyword evidence="4 7" id="KW-0812">Transmembrane</keyword>
<dbReference type="RefSeq" id="WP_128562054.1">
    <property type="nucleotide sequence ID" value="NZ_BPQH01000010.1"/>
</dbReference>
<gene>
    <name evidence="9" type="primary">ribX_2</name>
    <name evidence="9" type="ORF">OPKNFCMD_3320</name>
</gene>
<keyword evidence="2 7" id="KW-0813">Transport</keyword>
<dbReference type="SUPFAM" id="SSF161098">
    <property type="entry name" value="MetI-like"/>
    <property type="match status" value="1"/>
</dbReference>
<evidence type="ECO:0000313" key="9">
    <source>
        <dbReference type="EMBL" id="GJD50577.1"/>
    </source>
</evidence>
<organism evidence="9 10">
    <name type="scientific">Methylobacterium crusticola</name>
    <dbReference type="NCBI Taxonomy" id="1697972"/>
    <lineage>
        <taxon>Bacteria</taxon>
        <taxon>Pseudomonadati</taxon>
        <taxon>Pseudomonadota</taxon>
        <taxon>Alphaproteobacteria</taxon>
        <taxon>Hyphomicrobiales</taxon>
        <taxon>Methylobacteriaceae</taxon>
        <taxon>Methylobacterium</taxon>
    </lineage>
</organism>
<dbReference type="PROSITE" id="PS50928">
    <property type="entry name" value="ABC_TM1"/>
    <property type="match status" value="1"/>
</dbReference>